<comment type="caution">
    <text evidence="2">The sequence shown here is derived from an EMBL/GenBank/DDBJ whole genome shotgun (WGS) entry which is preliminary data.</text>
</comment>
<evidence type="ECO:0000313" key="3">
    <source>
        <dbReference type="Proteomes" id="UP001442364"/>
    </source>
</evidence>
<organism evidence="2 3">
    <name type="scientific">[Lactobacillus] rogosae</name>
    <dbReference type="NCBI Taxonomy" id="706562"/>
    <lineage>
        <taxon>Bacteria</taxon>
        <taxon>Bacillati</taxon>
        <taxon>Bacillota</taxon>
        <taxon>Clostridia</taxon>
        <taxon>Lachnospirales</taxon>
        <taxon>Lachnospiraceae</taxon>
        <taxon>Lachnospira</taxon>
    </lineage>
</organism>
<protein>
    <submittedName>
        <fullName evidence="2">Uncharacterized protein</fullName>
    </submittedName>
</protein>
<evidence type="ECO:0000256" key="1">
    <source>
        <dbReference type="SAM" id="MobiDB-lite"/>
    </source>
</evidence>
<feature type="region of interest" description="Disordered" evidence="1">
    <location>
        <begin position="107"/>
        <end position="126"/>
    </location>
</feature>
<sequence>MDISTQTFRESYTDYYNQKILANENADENDWRSMSDKQWDKMLDGIDDYVDDFKENLKRLKEMQDKAADRAAAGARSDMRANAAASAALRTAAYGFVSQTVAGDDTSDKADYELTDGLFPSDPEETKAVNMSKTQEALLTGNTSAGISGTESTRETASTSDDDENVTWYITVFSEQGISCASFDKDGNKTELWDIPYNNSSDYKKVLDFLDRFEKDANLKFSSDKQFWVDFLAGNIDVDKIVKEYSGD</sequence>
<dbReference type="RefSeq" id="WP_055176571.1">
    <property type="nucleotide sequence ID" value="NZ_DAWECI010000008.1"/>
</dbReference>
<dbReference type="EMBL" id="JBBMER010000008">
    <property type="protein sequence ID" value="MEQ2380398.1"/>
    <property type="molecule type" value="Genomic_DNA"/>
</dbReference>
<name>A0ABV1BXD1_9FIRM</name>
<dbReference type="Proteomes" id="UP001442364">
    <property type="component" value="Unassembled WGS sequence"/>
</dbReference>
<evidence type="ECO:0000313" key="2">
    <source>
        <dbReference type="EMBL" id="MEQ2380398.1"/>
    </source>
</evidence>
<reference evidence="2 3" key="1">
    <citation type="submission" date="2024-03" db="EMBL/GenBank/DDBJ databases">
        <title>Human intestinal bacterial collection.</title>
        <authorList>
            <person name="Pauvert C."/>
            <person name="Hitch T.C.A."/>
            <person name="Clavel T."/>
        </authorList>
    </citation>
    <scope>NUCLEOTIDE SEQUENCE [LARGE SCALE GENOMIC DNA]</scope>
    <source>
        <strain evidence="2 3">CLA-AA-H255</strain>
    </source>
</reference>
<accession>A0ABV1BXD1</accession>
<feature type="region of interest" description="Disordered" evidence="1">
    <location>
        <begin position="140"/>
        <end position="161"/>
    </location>
</feature>
<keyword evidence="3" id="KW-1185">Reference proteome</keyword>
<proteinExistence type="predicted"/>
<feature type="compositionally biased region" description="Polar residues" evidence="1">
    <location>
        <begin position="140"/>
        <end position="159"/>
    </location>
</feature>
<gene>
    <name evidence="2" type="ORF">WMO14_10975</name>
</gene>